<accession>A0A084WCW8</accession>
<evidence type="ECO:0000259" key="5">
    <source>
        <dbReference type="PROSITE" id="PS50240"/>
    </source>
</evidence>
<keyword evidence="2" id="KW-0677">Repeat</keyword>
<dbReference type="GO" id="GO:0042813">
    <property type="term" value="F:Wnt receptor activity"/>
    <property type="evidence" value="ECO:0007669"/>
    <property type="project" value="TreeGrafter"/>
</dbReference>
<evidence type="ECO:0000313" key="8">
    <source>
        <dbReference type="Proteomes" id="UP000030765"/>
    </source>
</evidence>
<dbReference type="AlphaFoldDB" id="A0A084WCW8"/>
<dbReference type="GO" id="GO:0004252">
    <property type="term" value="F:serine-type endopeptidase activity"/>
    <property type="evidence" value="ECO:0007669"/>
    <property type="project" value="InterPro"/>
</dbReference>
<dbReference type="STRING" id="74873.A0A084WCW8"/>
<evidence type="ECO:0000313" key="7">
    <source>
        <dbReference type="EnsemblMetazoa" id="ASIC016032-PA"/>
    </source>
</evidence>
<dbReference type="SUPFAM" id="SSF50494">
    <property type="entry name" value="Trypsin-like serine proteases"/>
    <property type="match status" value="1"/>
</dbReference>
<dbReference type="VEuPathDB" id="VectorBase:ASIC016032"/>
<dbReference type="GO" id="GO:0006508">
    <property type="term" value="P:proteolysis"/>
    <property type="evidence" value="ECO:0007669"/>
    <property type="project" value="InterPro"/>
</dbReference>
<dbReference type="PROSITE" id="PS50240">
    <property type="entry name" value="TRYPSIN_DOM"/>
    <property type="match status" value="1"/>
</dbReference>
<feature type="repeat" description="LDL-receptor class B" evidence="4">
    <location>
        <begin position="247"/>
        <end position="289"/>
    </location>
</feature>
<comment type="similarity">
    <text evidence="3">Belongs to the peptidase S1 family. CLIP subfamily.</text>
</comment>
<dbReference type="OrthoDB" id="6147874at2759"/>
<name>A0A084WCW8_ANOSI</name>
<dbReference type="InterPro" id="IPR043504">
    <property type="entry name" value="Peptidase_S1_PA_chymotrypsin"/>
</dbReference>
<dbReference type="InterPro" id="IPR000033">
    <property type="entry name" value="LDLR_classB_rpt"/>
</dbReference>
<dbReference type="PANTHER" id="PTHR46513:SF13">
    <property type="entry name" value="EGF-LIKE DOMAIN-CONTAINING PROTEIN"/>
    <property type="match status" value="1"/>
</dbReference>
<dbReference type="Gene3D" id="2.120.10.30">
    <property type="entry name" value="TolB, C-terminal domain"/>
    <property type="match status" value="1"/>
</dbReference>
<dbReference type="GO" id="GO:0060070">
    <property type="term" value="P:canonical Wnt signaling pathway"/>
    <property type="evidence" value="ECO:0007669"/>
    <property type="project" value="TreeGrafter"/>
</dbReference>
<dbReference type="VEuPathDB" id="VectorBase:ASIS002289"/>
<dbReference type="Pfam" id="PF00089">
    <property type="entry name" value="Trypsin"/>
    <property type="match status" value="1"/>
</dbReference>
<keyword evidence="8" id="KW-1185">Reference proteome</keyword>
<dbReference type="InterPro" id="IPR009003">
    <property type="entry name" value="Peptidase_S1_PA"/>
</dbReference>
<dbReference type="SMART" id="SM00020">
    <property type="entry name" value="Tryp_SPc"/>
    <property type="match status" value="1"/>
</dbReference>
<organism evidence="6">
    <name type="scientific">Anopheles sinensis</name>
    <name type="common">Mosquito</name>
    <dbReference type="NCBI Taxonomy" id="74873"/>
    <lineage>
        <taxon>Eukaryota</taxon>
        <taxon>Metazoa</taxon>
        <taxon>Ecdysozoa</taxon>
        <taxon>Arthropoda</taxon>
        <taxon>Hexapoda</taxon>
        <taxon>Insecta</taxon>
        <taxon>Pterygota</taxon>
        <taxon>Neoptera</taxon>
        <taxon>Endopterygota</taxon>
        <taxon>Diptera</taxon>
        <taxon>Nematocera</taxon>
        <taxon>Culicoidea</taxon>
        <taxon>Culicidae</taxon>
        <taxon>Anophelinae</taxon>
        <taxon>Anopheles</taxon>
    </lineage>
</organism>
<dbReference type="InterPro" id="IPR001254">
    <property type="entry name" value="Trypsin_dom"/>
</dbReference>
<dbReference type="EnsemblMetazoa" id="ASIC016032-RA">
    <property type="protein sequence ID" value="ASIC016032-PA"/>
    <property type="gene ID" value="ASIC016032"/>
</dbReference>
<reference evidence="6 8" key="1">
    <citation type="journal article" date="2014" name="BMC Genomics">
        <title>Genome sequence of Anopheles sinensis provides insight into genetics basis of mosquito competence for malaria parasites.</title>
        <authorList>
            <person name="Zhou D."/>
            <person name="Zhang D."/>
            <person name="Ding G."/>
            <person name="Shi L."/>
            <person name="Hou Q."/>
            <person name="Ye Y."/>
            <person name="Xu Y."/>
            <person name="Zhou H."/>
            <person name="Xiong C."/>
            <person name="Li S."/>
            <person name="Yu J."/>
            <person name="Hong S."/>
            <person name="Yu X."/>
            <person name="Zou P."/>
            <person name="Chen C."/>
            <person name="Chang X."/>
            <person name="Wang W."/>
            <person name="Lv Y."/>
            <person name="Sun Y."/>
            <person name="Ma L."/>
            <person name="Shen B."/>
            <person name="Zhu C."/>
        </authorList>
    </citation>
    <scope>NUCLEOTIDE SEQUENCE [LARGE SCALE GENOMIC DNA]</scope>
</reference>
<evidence type="ECO:0000256" key="4">
    <source>
        <dbReference type="PROSITE-ProRule" id="PRU00461"/>
    </source>
</evidence>
<evidence type="ECO:0000256" key="1">
    <source>
        <dbReference type="ARBA" id="ARBA00022536"/>
    </source>
</evidence>
<evidence type="ECO:0000313" key="6">
    <source>
        <dbReference type="EMBL" id="KFB48062.1"/>
    </source>
</evidence>
<keyword evidence="1" id="KW-0245">EGF-like domain</keyword>
<dbReference type="PANTHER" id="PTHR46513">
    <property type="entry name" value="VITELLOGENIN RECEPTOR-LIKE PROTEIN-RELATED-RELATED"/>
    <property type="match status" value="1"/>
</dbReference>
<dbReference type="Gene3D" id="2.40.10.10">
    <property type="entry name" value="Trypsin-like serine proteases"/>
    <property type="match status" value="1"/>
</dbReference>
<feature type="domain" description="Peptidase S1" evidence="5">
    <location>
        <begin position="1"/>
        <end position="135"/>
    </location>
</feature>
<dbReference type="EMBL" id="ATLV01022891">
    <property type="status" value="NOT_ANNOTATED_CDS"/>
    <property type="molecule type" value="Genomic_DNA"/>
</dbReference>
<dbReference type="Proteomes" id="UP000030765">
    <property type="component" value="Unassembled WGS sequence"/>
</dbReference>
<dbReference type="GO" id="GO:0005886">
    <property type="term" value="C:plasma membrane"/>
    <property type="evidence" value="ECO:0007669"/>
    <property type="project" value="TreeGrafter"/>
</dbReference>
<dbReference type="PROSITE" id="PS51120">
    <property type="entry name" value="LDLRB"/>
    <property type="match status" value="2"/>
</dbReference>
<dbReference type="GO" id="GO:0017147">
    <property type="term" value="F:Wnt-protein binding"/>
    <property type="evidence" value="ECO:0007669"/>
    <property type="project" value="TreeGrafter"/>
</dbReference>
<dbReference type="OMA" id="DIATTRM"/>
<evidence type="ECO:0000256" key="3">
    <source>
        <dbReference type="ARBA" id="ARBA00024195"/>
    </source>
</evidence>
<protein>
    <submittedName>
        <fullName evidence="7">Peptidase S1 domain-containing protein</fullName>
    </submittedName>
</protein>
<dbReference type="SMART" id="SM00135">
    <property type="entry name" value="LY"/>
    <property type="match status" value="3"/>
</dbReference>
<dbReference type="Pfam" id="PF00058">
    <property type="entry name" value="Ldl_recept_b"/>
    <property type="match status" value="1"/>
</dbReference>
<dbReference type="SUPFAM" id="SSF63825">
    <property type="entry name" value="YWTD domain"/>
    <property type="match status" value="1"/>
</dbReference>
<reference evidence="7" key="2">
    <citation type="submission" date="2020-05" db="UniProtKB">
        <authorList>
            <consortium name="EnsemblMetazoa"/>
        </authorList>
    </citation>
    <scope>IDENTIFICATION</scope>
</reference>
<sequence>MARPVCLWTMEDEKIEDKIGSVVGFGKTERGVLSDSLYQANLTVVDTMTCLESDRASLGPILTRNMYCAGGTQGTNACNGDSGGGMFFDKSSTWYVRGIVSFIAKQSSDATCDLSKYTVFTDIAKYREWLLRFTNVPRGLNNLERCKDRSSSKDAMCNMALHFDHDFLLVGHDQGITRMPTNGGEGFRIVTNSRVQGLDRDCSDGRIYWSDSSMQIYTAKYDGTDRKPFIAEDIGLVPDVAVDWISRRLYWFDAFKNAIEVASLDNPNVRTVLITNVNYPCRIAVDPYQGMLYWTRSSDQEHEIMWSNLDGTEQHRLVGGSDFRLPKKMQVSMASGELCYTDEEMGRIDCIDTYSRDNRTVARRLEDPSALAITEDAFYWTKAVSNDVNSVNQNGVDAQSVKLSDTTYFIETMTAVSDKCPQFYSPCARKNGDCPYGTICLLNPHAAQGKHCSMLRGV</sequence>
<dbReference type="InterPro" id="IPR050778">
    <property type="entry name" value="Cueball_EGF_LRP_Nidogen"/>
</dbReference>
<feature type="repeat" description="LDL-receptor class B" evidence="4">
    <location>
        <begin position="205"/>
        <end position="246"/>
    </location>
</feature>
<dbReference type="InterPro" id="IPR011042">
    <property type="entry name" value="6-blade_b-propeller_TolB-like"/>
</dbReference>
<proteinExistence type="inferred from homology"/>
<evidence type="ECO:0000256" key="2">
    <source>
        <dbReference type="ARBA" id="ARBA00022737"/>
    </source>
</evidence>
<gene>
    <name evidence="6" type="ORF">ZHAS_00016032</name>
</gene>
<dbReference type="EMBL" id="KE525337">
    <property type="protein sequence ID" value="KFB48062.1"/>
    <property type="molecule type" value="Genomic_DNA"/>
</dbReference>